<gene>
    <name evidence="6" type="ORF">METZ01_LOCUS195993</name>
</gene>
<dbReference type="PROSITE" id="PS01195">
    <property type="entry name" value="PEPT_TRNA_HYDROL_1"/>
    <property type="match status" value="1"/>
</dbReference>
<dbReference type="Pfam" id="PF01195">
    <property type="entry name" value="Pept_tRNA_hydro"/>
    <property type="match status" value="1"/>
</dbReference>
<evidence type="ECO:0000256" key="4">
    <source>
        <dbReference type="ARBA" id="ARBA00022884"/>
    </source>
</evidence>
<dbReference type="GO" id="GO:0000049">
    <property type="term" value="F:tRNA binding"/>
    <property type="evidence" value="ECO:0007669"/>
    <property type="project" value="UniProtKB-KW"/>
</dbReference>
<dbReference type="PANTHER" id="PTHR17224:SF1">
    <property type="entry name" value="PEPTIDYL-TRNA HYDROLASE"/>
    <property type="match status" value="1"/>
</dbReference>
<protein>
    <recommendedName>
        <fullName evidence="1">peptidyl-tRNA hydrolase</fullName>
        <ecNumber evidence="1">3.1.1.29</ecNumber>
    </recommendedName>
</protein>
<dbReference type="GO" id="GO:0004045">
    <property type="term" value="F:peptidyl-tRNA hydrolase activity"/>
    <property type="evidence" value="ECO:0007669"/>
    <property type="project" value="UniProtKB-EC"/>
</dbReference>
<comment type="similarity">
    <text evidence="5">Belongs to the PTH family.</text>
</comment>
<keyword evidence="2" id="KW-0820">tRNA-binding</keyword>
<proteinExistence type="inferred from homology"/>
<dbReference type="Gene3D" id="3.40.50.1470">
    <property type="entry name" value="Peptidyl-tRNA hydrolase"/>
    <property type="match status" value="1"/>
</dbReference>
<evidence type="ECO:0000256" key="2">
    <source>
        <dbReference type="ARBA" id="ARBA00022555"/>
    </source>
</evidence>
<evidence type="ECO:0000256" key="5">
    <source>
        <dbReference type="ARBA" id="ARBA00038063"/>
    </source>
</evidence>
<dbReference type="EMBL" id="UINC01041617">
    <property type="protein sequence ID" value="SVB43139.1"/>
    <property type="molecule type" value="Genomic_DNA"/>
</dbReference>
<evidence type="ECO:0000256" key="1">
    <source>
        <dbReference type="ARBA" id="ARBA00013260"/>
    </source>
</evidence>
<dbReference type="InterPro" id="IPR001328">
    <property type="entry name" value="Pept_tRNA_hydro"/>
</dbReference>
<dbReference type="EC" id="3.1.1.29" evidence="1"/>
<dbReference type="SUPFAM" id="SSF53178">
    <property type="entry name" value="Peptidyl-tRNA hydrolase-like"/>
    <property type="match status" value="1"/>
</dbReference>
<dbReference type="InterPro" id="IPR018171">
    <property type="entry name" value="Pept_tRNA_hydro_CS"/>
</dbReference>
<keyword evidence="3" id="KW-0378">Hydrolase</keyword>
<reference evidence="6" key="1">
    <citation type="submission" date="2018-05" db="EMBL/GenBank/DDBJ databases">
        <authorList>
            <person name="Lanie J.A."/>
            <person name="Ng W.-L."/>
            <person name="Kazmierczak K.M."/>
            <person name="Andrzejewski T.M."/>
            <person name="Davidsen T.M."/>
            <person name="Wayne K.J."/>
            <person name="Tettelin H."/>
            <person name="Glass J.I."/>
            <person name="Rusch D."/>
            <person name="Podicherti R."/>
            <person name="Tsui H.-C.T."/>
            <person name="Winkler M.E."/>
        </authorList>
    </citation>
    <scope>NUCLEOTIDE SEQUENCE</scope>
</reference>
<organism evidence="6">
    <name type="scientific">marine metagenome</name>
    <dbReference type="NCBI Taxonomy" id="408172"/>
    <lineage>
        <taxon>unclassified sequences</taxon>
        <taxon>metagenomes</taxon>
        <taxon>ecological metagenomes</taxon>
    </lineage>
</organism>
<evidence type="ECO:0000313" key="6">
    <source>
        <dbReference type="EMBL" id="SVB43139.1"/>
    </source>
</evidence>
<dbReference type="InterPro" id="IPR036416">
    <property type="entry name" value="Pept_tRNA_hydro_sf"/>
</dbReference>
<sequence length="195" mass="21427">VRIVVGLGNPGARYELTRHNIGFLVVEQLAEGTVWRSSAKALTARVSVGDPQHEVLLVKPQTFMNGSGEVFEPLRDQMDVEPEHVLVILDDFLLDFGRMRLRRGGTDGGHNGLASVLQHLATEQVPRLRLGVGPVPEDVEDIDYVLTRFAPSDDVDELVHRGCAATRCWVTEDVEAAMNRFNGFPPLSPGEGHTP</sequence>
<name>A0A382DY83_9ZZZZ</name>
<dbReference type="NCBIfam" id="TIGR00447">
    <property type="entry name" value="pth"/>
    <property type="match status" value="1"/>
</dbReference>
<evidence type="ECO:0000256" key="3">
    <source>
        <dbReference type="ARBA" id="ARBA00022801"/>
    </source>
</evidence>
<dbReference type="HAMAP" id="MF_00083">
    <property type="entry name" value="Pept_tRNA_hydro_bact"/>
    <property type="match status" value="1"/>
</dbReference>
<dbReference type="PANTHER" id="PTHR17224">
    <property type="entry name" value="PEPTIDYL-TRNA HYDROLASE"/>
    <property type="match status" value="1"/>
</dbReference>
<dbReference type="AlphaFoldDB" id="A0A382DY83"/>
<feature type="non-terminal residue" evidence="6">
    <location>
        <position position="1"/>
    </location>
</feature>
<accession>A0A382DY83</accession>
<dbReference type="CDD" id="cd00462">
    <property type="entry name" value="PTH"/>
    <property type="match status" value="1"/>
</dbReference>
<keyword evidence="4" id="KW-0694">RNA-binding</keyword>